<protein>
    <submittedName>
        <fullName evidence="1">Acetyl esterase</fullName>
        <ecNumber evidence="1">3.1.1.-</ecNumber>
    </submittedName>
</protein>
<dbReference type="AlphaFoldDB" id="A0A379WYC5"/>
<gene>
    <name evidence="1" type="primary">aes_1</name>
    <name evidence="1" type="ORF">NCTC8261_05401</name>
</gene>
<dbReference type="GO" id="GO:0016787">
    <property type="term" value="F:hydrolase activity"/>
    <property type="evidence" value="ECO:0007669"/>
    <property type="project" value="UniProtKB-KW"/>
</dbReference>
<accession>A0A379WYC5</accession>
<evidence type="ECO:0000313" key="2">
    <source>
        <dbReference type="Proteomes" id="UP000254712"/>
    </source>
</evidence>
<dbReference type="Proteomes" id="UP000254712">
    <property type="component" value="Unassembled WGS sequence"/>
</dbReference>
<reference evidence="1 2" key="1">
    <citation type="submission" date="2018-06" db="EMBL/GenBank/DDBJ databases">
        <authorList>
            <consortium name="Pathogen Informatics"/>
            <person name="Doyle S."/>
        </authorList>
    </citation>
    <scope>NUCLEOTIDE SEQUENCE [LARGE SCALE GENOMIC DNA]</scope>
    <source>
        <strain evidence="1 2">NCTC8261</strain>
    </source>
</reference>
<sequence>MNNGALHGSTFPPLRATDDGVSISDDEIAVSPAAFFTMVHFHKERFMKPENKIPVLTRLSDEMKAVVNFQQPGLPPLACRWRY</sequence>
<dbReference type="EC" id="3.1.1.-" evidence="1"/>
<proteinExistence type="predicted"/>
<name>A0A379WYC5_SALET</name>
<organism evidence="1 2">
    <name type="scientific">Salmonella enterica I</name>
    <dbReference type="NCBI Taxonomy" id="59201"/>
    <lineage>
        <taxon>Bacteria</taxon>
        <taxon>Pseudomonadati</taxon>
        <taxon>Pseudomonadota</taxon>
        <taxon>Gammaproteobacteria</taxon>
        <taxon>Enterobacterales</taxon>
        <taxon>Enterobacteriaceae</taxon>
        <taxon>Salmonella</taxon>
    </lineage>
</organism>
<keyword evidence="1" id="KW-0378">Hydrolase</keyword>
<dbReference type="EMBL" id="UGXT01000002">
    <property type="protein sequence ID" value="SUH39053.1"/>
    <property type="molecule type" value="Genomic_DNA"/>
</dbReference>
<evidence type="ECO:0000313" key="1">
    <source>
        <dbReference type="EMBL" id="SUH39053.1"/>
    </source>
</evidence>